<feature type="compositionally biased region" description="Basic and acidic residues" evidence="1">
    <location>
        <begin position="1"/>
        <end position="16"/>
    </location>
</feature>
<name>A0A540MBA4_MALBA</name>
<reference evidence="2 3" key="1">
    <citation type="journal article" date="2019" name="G3 (Bethesda)">
        <title>Sequencing of a Wild Apple (Malus baccata) Genome Unravels the Differences Between Cultivated and Wild Apple Species Regarding Disease Resistance and Cold Tolerance.</title>
        <authorList>
            <person name="Chen X."/>
        </authorList>
    </citation>
    <scope>NUCLEOTIDE SEQUENCE [LARGE SCALE GENOMIC DNA]</scope>
    <source>
        <strain evidence="3">cv. Shandingzi</strain>
        <tissue evidence="2">Leaves</tissue>
    </source>
</reference>
<protein>
    <submittedName>
        <fullName evidence="2">Uncharacterized protein</fullName>
    </submittedName>
</protein>
<feature type="region of interest" description="Disordered" evidence="1">
    <location>
        <begin position="1"/>
        <end position="25"/>
    </location>
</feature>
<dbReference type="EMBL" id="VIEB01000302">
    <property type="protein sequence ID" value="TQD95968.1"/>
    <property type="molecule type" value="Genomic_DNA"/>
</dbReference>
<accession>A0A540MBA4</accession>
<evidence type="ECO:0000313" key="3">
    <source>
        <dbReference type="Proteomes" id="UP000315295"/>
    </source>
</evidence>
<comment type="caution">
    <text evidence="2">The sequence shown here is derived from an EMBL/GenBank/DDBJ whole genome shotgun (WGS) entry which is preliminary data.</text>
</comment>
<dbReference type="Proteomes" id="UP000315295">
    <property type="component" value="Unassembled WGS sequence"/>
</dbReference>
<proteinExistence type="predicted"/>
<gene>
    <name evidence="2" type="ORF">C1H46_018455</name>
</gene>
<evidence type="ECO:0000313" key="2">
    <source>
        <dbReference type="EMBL" id="TQD95968.1"/>
    </source>
</evidence>
<sequence length="68" mass="7632">MEMEMKSDISDEEPKTFKPKPGSVIPSRRRLVKSMILDQIVQVCPSTSACKAETTNIKKSTHVYPNPP</sequence>
<dbReference type="AlphaFoldDB" id="A0A540MBA4"/>
<keyword evidence="3" id="KW-1185">Reference proteome</keyword>
<evidence type="ECO:0000256" key="1">
    <source>
        <dbReference type="SAM" id="MobiDB-lite"/>
    </source>
</evidence>
<organism evidence="2 3">
    <name type="scientific">Malus baccata</name>
    <name type="common">Siberian crab apple</name>
    <name type="synonym">Pyrus baccata</name>
    <dbReference type="NCBI Taxonomy" id="106549"/>
    <lineage>
        <taxon>Eukaryota</taxon>
        <taxon>Viridiplantae</taxon>
        <taxon>Streptophyta</taxon>
        <taxon>Embryophyta</taxon>
        <taxon>Tracheophyta</taxon>
        <taxon>Spermatophyta</taxon>
        <taxon>Magnoliopsida</taxon>
        <taxon>eudicotyledons</taxon>
        <taxon>Gunneridae</taxon>
        <taxon>Pentapetalae</taxon>
        <taxon>rosids</taxon>
        <taxon>fabids</taxon>
        <taxon>Rosales</taxon>
        <taxon>Rosaceae</taxon>
        <taxon>Amygdaloideae</taxon>
        <taxon>Maleae</taxon>
        <taxon>Malus</taxon>
    </lineage>
</organism>